<accession>A0A1H6F7J9</accession>
<evidence type="ECO:0000256" key="1">
    <source>
        <dbReference type="SAM" id="MobiDB-lite"/>
    </source>
</evidence>
<protein>
    <submittedName>
        <fullName evidence="2">Uncharacterized protein</fullName>
    </submittedName>
</protein>
<name>A0A1H6F7J9_9GAMM</name>
<evidence type="ECO:0000313" key="3">
    <source>
        <dbReference type="Proteomes" id="UP000236724"/>
    </source>
</evidence>
<evidence type="ECO:0000313" key="2">
    <source>
        <dbReference type="EMBL" id="SEH05034.1"/>
    </source>
</evidence>
<dbReference type="Proteomes" id="UP000236724">
    <property type="component" value="Unassembled WGS sequence"/>
</dbReference>
<dbReference type="AlphaFoldDB" id="A0A1H6F7J9"/>
<dbReference type="OrthoDB" id="1210671at2"/>
<gene>
    <name evidence="2" type="ORF">MBHS_00887</name>
</gene>
<sequence>MPQTSPNTQKQELTTSNNGLNVRPFIKGKSHFFCQTGNLTQGTSQCFGVVSPTEFRTTASLNIGSGLTKNIYAICSGRILIQPQSGSSTKVNLILKPFKQPINELPIKYFIYRGLNKSDFFTSASEPLIHGSETTGTEFVKHLWKEFNKFYQNEDSSEPTPDFYAKLIGFPTTTYVQDANSLIDEIYFKKTEYTDSTQTVEDPETSYELPIVPRGLCIGTAIGEIGMDIVLDDGDYYLENDPNPFKFDLEFARADANILNVNPAGNTYTDYQKKLIKETATRFIDPAAFYGLHANGAGEIYLNDDTTPTTDVDDIFSNVVNLFSTGNNTYLYIQGNRQRSYNFYGNYTYDATTIENLKIWDDPASVSTVDCGETNEWPVQVHSNGTELSIQLLTDKHEGAGAYVRIGDLNDNTPHENNFLRGENLVQTDTDGTIDENYTKPLSFSIPKTTGATPQKISTLIQLIYEGKRIVVQEYIDPLISPAPDPVYHKLKDIDDVFGLVNAKSIFKTDDTMVLPTVTDNIMQLINIPNSTDRSEIAVVKTKRTEDIVQTVDIQTYVNRITYETLLDNIKREANGFLPFSCGNIDQDCSGVNHYNVEQNNFFQGSLPYFLKTQIFTHRAETITSLSLHLIDGGNPTKKILGLSKDENEQLINLIDTHSLNNSILFLKNVQVDERLILSSYENIEYKYYSIGVVSEDFSGDLVLYFPTNMISIFTTDGLIYHSKSYSDFLPEIGDSNELLLNISLVELDLIS</sequence>
<keyword evidence="3" id="KW-1185">Reference proteome</keyword>
<proteinExistence type="predicted"/>
<dbReference type="RefSeq" id="WP_103919021.1">
    <property type="nucleotide sequence ID" value="NZ_FMSV02000148.1"/>
</dbReference>
<dbReference type="EMBL" id="FMSV02000148">
    <property type="protein sequence ID" value="SEH05034.1"/>
    <property type="molecule type" value="Genomic_DNA"/>
</dbReference>
<feature type="region of interest" description="Disordered" evidence="1">
    <location>
        <begin position="1"/>
        <end position="20"/>
    </location>
</feature>
<organism evidence="2 3">
    <name type="scientific">Candidatus Venteria ishoeyi</name>
    <dbReference type="NCBI Taxonomy" id="1899563"/>
    <lineage>
        <taxon>Bacteria</taxon>
        <taxon>Pseudomonadati</taxon>
        <taxon>Pseudomonadota</taxon>
        <taxon>Gammaproteobacteria</taxon>
        <taxon>Thiotrichales</taxon>
        <taxon>Thiotrichaceae</taxon>
        <taxon>Venteria</taxon>
    </lineage>
</organism>
<reference evidence="2 3" key="1">
    <citation type="submission" date="2016-10" db="EMBL/GenBank/DDBJ databases">
        <authorList>
            <person name="de Groot N.N."/>
        </authorList>
    </citation>
    <scope>NUCLEOTIDE SEQUENCE [LARGE SCALE GENOMIC DNA]</scope>
    <source>
        <strain evidence="2">MBHS1</strain>
    </source>
</reference>